<feature type="domain" description="SHSP" evidence="5">
    <location>
        <begin position="42"/>
        <end position="155"/>
    </location>
</feature>
<gene>
    <name evidence="7" type="ORF">CVT24_009030</name>
</gene>
<dbReference type="STRING" id="181874.A0A409YAJ8"/>
<dbReference type="PROSITE" id="PS01031">
    <property type="entry name" value="SHSP"/>
    <property type="match status" value="1"/>
</dbReference>
<dbReference type="EMBL" id="NHTK01001339">
    <property type="protein sequence ID" value="PPR00023.1"/>
    <property type="molecule type" value="Genomic_DNA"/>
</dbReference>
<dbReference type="InterPro" id="IPR002068">
    <property type="entry name" value="A-crystallin/Hsp20_dom"/>
</dbReference>
<feature type="domain" description="CS" evidence="6">
    <location>
        <begin position="46"/>
        <end position="153"/>
    </location>
</feature>
<dbReference type="FunCoup" id="A0A409YAJ8">
    <property type="interactions" value="151"/>
</dbReference>
<dbReference type="InterPro" id="IPR031107">
    <property type="entry name" value="Small_HSP"/>
</dbReference>
<feature type="compositionally biased region" description="Polar residues" evidence="4">
    <location>
        <begin position="24"/>
        <end position="35"/>
    </location>
</feature>
<dbReference type="Proteomes" id="UP000284842">
    <property type="component" value="Unassembled WGS sequence"/>
</dbReference>
<evidence type="ECO:0000313" key="7">
    <source>
        <dbReference type="EMBL" id="PPR00023.1"/>
    </source>
</evidence>
<dbReference type="AlphaFoldDB" id="A0A409YAJ8"/>
<dbReference type="InterPro" id="IPR008978">
    <property type="entry name" value="HSP20-like_chaperone"/>
</dbReference>
<proteinExistence type="inferred from homology"/>
<name>A0A409YAJ8_9AGAR</name>
<evidence type="ECO:0000256" key="1">
    <source>
        <dbReference type="ARBA" id="ARBA00023016"/>
    </source>
</evidence>
<dbReference type="InterPro" id="IPR007052">
    <property type="entry name" value="CS_dom"/>
</dbReference>
<sequence>MADLLYYEPFYDFDRFLDEVTSSRVPPSKQLQRRNAGNDPSFIQRPLRPRMDLHEDKERNLVTATFEMPGMSKDNVQIDVNNGRLVVSGEAKRNSEYDEGGYAIRERQLGKFSRTLQLPQGVKDDEIKASMENGILTVTFPKSAPQLAPKKITIA</sequence>
<dbReference type="PROSITE" id="PS51203">
    <property type="entry name" value="CS"/>
    <property type="match status" value="1"/>
</dbReference>
<comment type="similarity">
    <text evidence="2 3">Belongs to the small heat shock protein (HSP20) family.</text>
</comment>
<protein>
    <submittedName>
        <fullName evidence="7">Uncharacterized protein</fullName>
    </submittedName>
</protein>
<dbReference type="InParanoid" id="A0A409YAJ8"/>
<evidence type="ECO:0000313" key="8">
    <source>
        <dbReference type="Proteomes" id="UP000284842"/>
    </source>
</evidence>
<dbReference type="PANTHER" id="PTHR11527">
    <property type="entry name" value="HEAT-SHOCK PROTEIN 20 FAMILY MEMBER"/>
    <property type="match status" value="1"/>
</dbReference>
<evidence type="ECO:0000256" key="3">
    <source>
        <dbReference type="RuleBase" id="RU003616"/>
    </source>
</evidence>
<organism evidence="7 8">
    <name type="scientific">Panaeolus cyanescens</name>
    <dbReference type="NCBI Taxonomy" id="181874"/>
    <lineage>
        <taxon>Eukaryota</taxon>
        <taxon>Fungi</taxon>
        <taxon>Dikarya</taxon>
        <taxon>Basidiomycota</taxon>
        <taxon>Agaricomycotina</taxon>
        <taxon>Agaricomycetes</taxon>
        <taxon>Agaricomycetidae</taxon>
        <taxon>Agaricales</taxon>
        <taxon>Agaricineae</taxon>
        <taxon>Galeropsidaceae</taxon>
        <taxon>Panaeolus</taxon>
    </lineage>
</organism>
<feature type="region of interest" description="Disordered" evidence="4">
    <location>
        <begin position="24"/>
        <end position="45"/>
    </location>
</feature>
<reference evidence="7 8" key="1">
    <citation type="journal article" date="2018" name="Evol. Lett.">
        <title>Horizontal gene cluster transfer increased hallucinogenic mushroom diversity.</title>
        <authorList>
            <person name="Reynolds H.T."/>
            <person name="Vijayakumar V."/>
            <person name="Gluck-Thaler E."/>
            <person name="Korotkin H.B."/>
            <person name="Matheny P.B."/>
            <person name="Slot J.C."/>
        </authorList>
    </citation>
    <scope>NUCLEOTIDE SEQUENCE [LARGE SCALE GENOMIC DNA]</scope>
    <source>
        <strain evidence="7 8">2629</strain>
    </source>
</reference>
<dbReference type="SUPFAM" id="SSF49764">
    <property type="entry name" value="HSP20-like chaperones"/>
    <property type="match status" value="1"/>
</dbReference>
<dbReference type="Gene3D" id="2.60.40.790">
    <property type="match status" value="1"/>
</dbReference>
<dbReference type="CDD" id="cd06464">
    <property type="entry name" value="ACD_sHsps-like"/>
    <property type="match status" value="1"/>
</dbReference>
<evidence type="ECO:0000259" key="6">
    <source>
        <dbReference type="PROSITE" id="PS51203"/>
    </source>
</evidence>
<comment type="caution">
    <text evidence="7">The sequence shown here is derived from an EMBL/GenBank/DDBJ whole genome shotgun (WGS) entry which is preliminary data.</text>
</comment>
<dbReference type="OrthoDB" id="1431247at2759"/>
<evidence type="ECO:0000256" key="2">
    <source>
        <dbReference type="PROSITE-ProRule" id="PRU00285"/>
    </source>
</evidence>
<accession>A0A409YAJ8</accession>
<keyword evidence="8" id="KW-1185">Reference proteome</keyword>
<keyword evidence="1" id="KW-0346">Stress response</keyword>
<dbReference type="Pfam" id="PF00011">
    <property type="entry name" value="HSP20"/>
    <property type="match status" value="1"/>
</dbReference>
<evidence type="ECO:0000256" key="4">
    <source>
        <dbReference type="SAM" id="MobiDB-lite"/>
    </source>
</evidence>
<evidence type="ECO:0000259" key="5">
    <source>
        <dbReference type="PROSITE" id="PS01031"/>
    </source>
</evidence>